<sequence length="52" mass="5589">MVWRCQWCVRTGPGQPARTGKDLGRPAPPALVAGFFRVGRMGGPAAPECHKL</sequence>
<dbReference type="EMBL" id="JAULSV010000003">
    <property type="protein sequence ID" value="KAK0648218.1"/>
    <property type="molecule type" value="Genomic_DNA"/>
</dbReference>
<protein>
    <submittedName>
        <fullName evidence="1">Uncharacterized protein</fullName>
    </submittedName>
</protein>
<accession>A0AA40CSY2</accession>
<organism evidence="1 2">
    <name type="scientific">Cercophora newfieldiana</name>
    <dbReference type="NCBI Taxonomy" id="92897"/>
    <lineage>
        <taxon>Eukaryota</taxon>
        <taxon>Fungi</taxon>
        <taxon>Dikarya</taxon>
        <taxon>Ascomycota</taxon>
        <taxon>Pezizomycotina</taxon>
        <taxon>Sordariomycetes</taxon>
        <taxon>Sordariomycetidae</taxon>
        <taxon>Sordariales</taxon>
        <taxon>Lasiosphaeriaceae</taxon>
        <taxon>Cercophora</taxon>
    </lineage>
</organism>
<reference evidence="1" key="1">
    <citation type="submission" date="2023-06" db="EMBL/GenBank/DDBJ databases">
        <title>Genome-scale phylogeny and comparative genomics of the fungal order Sordariales.</title>
        <authorList>
            <consortium name="Lawrence Berkeley National Laboratory"/>
            <person name="Hensen N."/>
            <person name="Bonometti L."/>
            <person name="Westerberg I."/>
            <person name="Brannstrom I.O."/>
            <person name="Guillou S."/>
            <person name="Cros-Aarteil S."/>
            <person name="Calhoun S."/>
            <person name="Haridas S."/>
            <person name="Kuo A."/>
            <person name="Mondo S."/>
            <person name="Pangilinan J."/>
            <person name="Riley R."/>
            <person name="Labutti K."/>
            <person name="Andreopoulos B."/>
            <person name="Lipzen A."/>
            <person name="Chen C."/>
            <person name="Yanf M."/>
            <person name="Daum C."/>
            <person name="Ng V."/>
            <person name="Clum A."/>
            <person name="Steindorff A."/>
            <person name="Ohm R."/>
            <person name="Martin F."/>
            <person name="Silar P."/>
            <person name="Natvig D."/>
            <person name="Lalanne C."/>
            <person name="Gautier V."/>
            <person name="Ament-Velasquez S.L."/>
            <person name="Kruys A."/>
            <person name="Hutchinson M.I."/>
            <person name="Powell A.J."/>
            <person name="Barry K."/>
            <person name="Miller A.N."/>
            <person name="Grigoriev I.V."/>
            <person name="Debuchy R."/>
            <person name="Gladieux P."/>
            <person name="Thoren M.H."/>
            <person name="Johannesson H."/>
        </authorList>
    </citation>
    <scope>NUCLEOTIDE SEQUENCE</scope>
    <source>
        <strain evidence="1">SMH2532-1</strain>
    </source>
</reference>
<proteinExistence type="predicted"/>
<keyword evidence="2" id="KW-1185">Reference proteome</keyword>
<dbReference type="AlphaFoldDB" id="A0AA40CSY2"/>
<evidence type="ECO:0000313" key="1">
    <source>
        <dbReference type="EMBL" id="KAK0648218.1"/>
    </source>
</evidence>
<name>A0AA40CSY2_9PEZI</name>
<evidence type="ECO:0000313" key="2">
    <source>
        <dbReference type="Proteomes" id="UP001174936"/>
    </source>
</evidence>
<comment type="caution">
    <text evidence="1">The sequence shown here is derived from an EMBL/GenBank/DDBJ whole genome shotgun (WGS) entry which is preliminary data.</text>
</comment>
<dbReference type="Proteomes" id="UP001174936">
    <property type="component" value="Unassembled WGS sequence"/>
</dbReference>
<gene>
    <name evidence="1" type="ORF">B0T16DRAFT_407883</name>
</gene>